<sequence length="83" mass="9764">MKKLEDKLIERANELIELGNEVLSSKKQYLHVVGESVDETFFAEFRTSCLSFLKRTFELTSPYYIDFETRVRKTDPLDVERGI</sequence>
<dbReference type="AlphaFoldDB" id="X1SQP1"/>
<reference evidence="1" key="1">
    <citation type="journal article" date="2014" name="Front. Microbiol.">
        <title>High frequency of phylogenetically diverse reductive dehalogenase-homologous genes in deep subseafloor sedimentary metagenomes.</title>
        <authorList>
            <person name="Kawai M."/>
            <person name="Futagami T."/>
            <person name="Toyoda A."/>
            <person name="Takaki Y."/>
            <person name="Nishi S."/>
            <person name="Hori S."/>
            <person name="Arai W."/>
            <person name="Tsubouchi T."/>
            <person name="Morono Y."/>
            <person name="Uchiyama I."/>
            <person name="Ito T."/>
            <person name="Fujiyama A."/>
            <person name="Inagaki F."/>
            <person name="Takami H."/>
        </authorList>
    </citation>
    <scope>NUCLEOTIDE SEQUENCE</scope>
    <source>
        <strain evidence="1">Expedition CK06-06</strain>
    </source>
</reference>
<organism evidence="1">
    <name type="scientific">marine sediment metagenome</name>
    <dbReference type="NCBI Taxonomy" id="412755"/>
    <lineage>
        <taxon>unclassified sequences</taxon>
        <taxon>metagenomes</taxon>
        <taxon>ecological metagenomes</taxon>
    </lineage>
</organism>
<accession>X1SQP1</accession>
<name>X1SQP1_9ZZZZ</name>
<comment type="caution">
    <text evidence="1">The sequence shown here is derived from an EMBL/GenBank/DDBJ whole genome shotgun (WGS) entry which is preliminary data.</text>
</comment>
<evidence type="ECO:0000313" key="1">
    <source>
        <dbReference type="EMBL" id="GAI77660.1"/>
    </source>
</evidence>
<gene>
    <name evidence="1" type="ORF">S12H4_22665</name>
</gene>
<proteinExistence type="predicted"/>
<dbReference type="EMBL" id="BARW01011868">
    <property type="protein sequence ID" value="GAI77660.1"/>
    <property type="molecule type" value="Genomic_DNA"/>
</dbReference>
<feature type="non-terminal residue" evidence="1">
    <location>
        <position position="83"/>
    </location>
</feature>
<protein>
    <submittedName>
        <fullName evidence="1">Uncharacterized protein</fullName>
    </submittedName>
</protein>